<dbReference type="InterPro" id="IPR011010">
    <property type="entry name" value="DNA_brk_join_enz"/>
</dbReference>
<organism evidence="8 9">
    <name type="scientific">Thalassobacillus hwangdonensis</name>
    <dbReference type="NCBI Taxonomy" id="546108"/>
    <lineage>
        <taxon>Bacteria</taxon>
        <taxon>Bacillati</taxon>
        <taxon>Bacillota</taxon>
        <taxon>Bacilli</taxon>
        <taxon>Bacillales</taxon>
        <taxon>Bacillaceae</taxon>
        <taxon>Thalassobacillus</taxon>
    </lineage>
</organism>
<dbReference type="Gene3D" id="1.10.443.10">
    <property type="entry name" value="Intergrase catalytic core"/>
    <property type="match status" value="1"/>
</dbReference>
<dbReference type="SUPFAM" id="SSF56349">
    <property type="entry name" value="DNA breaking-rejoining enzymes"/>
    <property type="match status" value="1"/>
</dbReference>
<dbReference type="InterPro" id="IPR010998">
    <property type="entry name" value="Integrase_recombinase_N"/>
</dbReference>
<evidence type="ECO:0000256" key="3">
    <source>
        <dbReference type="ARBA" id="ARBA00023125"/>
    </source>
</evidence>
<evidence type="ECO:0000313" key="8">
    <source>
        <dbReference type="EMBL" id="MFD1018689.1"/>
    </source>
</evidence>
<feature type="domain" description="Core-binding (CB)" evidence="7">
    <location>
        <begin position="1"/>
        <end position="102"/>
    </location>
</feature>
<name>A0ABW3KXS1_9BACI</name>
<evidence type="ECO:0000256" key="2">
    <source>
        <dbReference type="ARBA" id="ARBA00022908"/>
    </source>
</evidence>
<evidence type="ECO:0000259" key="7">
    <source>
        <dbReference type="PROSITE" id="PS51900"/>
    </source>
</evidence>
<dbReference type="Gene3D" id="1.10.150.130">
    <property type="match status" value="1"/>
</dbReference>
<dbReference type="InterPro" id="IPR004107">
    <property type="entry name" value="Integrase_SAM-like_N"/>
</dbReference>
<dbReference type="Proteomes" id="UP001596990">
    <property type="component" value="Unassembled WGS sequence"/>
</dbReference>
<evidence type="ECO:0000256" key="1">
    <source>
        <dbReference type="ARBA" id="ARBA00008857"/>
    </source>
</evidence>
<keyword evidence="4" id="KW-0233">DNA recombination</keyword>
<evidence type="ECO:0000256" key="4">
    <source>
        <dbReference type="ARBA" id="ARBA00023172"/>
    </source>
</evidence>
<keyword evidence="3 5" id="KW-0238">DNA-binding</keyword>
<keyword evidence="2" id="KW-0229">DNA integration</keyword>
<dbReference type="RefSeq" id="WP_386058357.1">
    <property type="nucleotide sequence ID" value="NZ_JBHTKL010000001.1"/>
</dbReference>
<gene>
    <name evidence="8" type="ORF">ACFQ2J_05675</name>
</gene>
<dbReference type="InterPro" id="IPR002104">
    <property type="entry name" value="Integrase_catalytic"/>
</dbReference>
<evidence type="ECO:0000313" key="9">
    <source>
        <dbReference type="Proteomes" id="UP001596990"/>
    </source>
</evidence>
<comment type="caution">
    <text evidence="8">The sequence shown here is derived from an EMBL/GenBank/DDBJ whole genome shotgun (WGS) entry which is preliminary data.</text>
</comment>
<dbReference type="PROSITE" id="PS51900">
    <property type="entry name" value="CB"/>
    <property type="match status" value="1"/>
</dbReference>
<accession>A0ABW3KXS1</accession>
<keyword evidence="9" id="KW-1185">Reference proteome</keyword>
<sequence length="312" mass="36615">MIDCNSRGLSVKTLRSYEQSLRLFQRYLSEQHEITEPSKVKSSHIRSYFAFIRDRGKYSAFSSDQSVEINRPQNRKDYGKTVSNTTLANYQRNINAFFAYLYREKVVKNNPCKDVDKIRPQRKIKELLTENELHLFFRSFDVSKFHEYRNWIIARVILDTGARIGELLEVVPADINIRAGAILLRHTKSKKDRFVYFSPKLGRNLKSWLEYRDRYTDSPYVFPSIRGNKMDVRNVEAAFRKHGEMIGVKVHPHQIRNNFAKYYLLGGGDMVTLSKILGHSSIEVTQQAYLDFTEDEISRKYQQHSPLSKLKI</sequence>
<reference evidence="9" key="1">
    <citation type="journal article" date="2019" name="Int. J. Syst. Evol. Microbiol.">
        <title>The Global Catalogue of Microorganisms (GCM) 10K type strain sequencing project: providing services to taxonomists for standard genome sequencing and annotation.</title>
        <authorList>
            <consortium name="The Broad Institute Genomics Platform"/>
            <consortium name="The Broad Institute Genome Sequencing Center for Infectious Disease"/>
            <person name="Wu L."/>
            <person name="Ma J."/>
        </authorList>
    </citation>
    <scope>NUCLEOTIDE SEQUENCE [LARGE SCALE GENOMIC DNA]</scope>
    <source>
        <strain evidence="9">CCUG 56607</strain>
    </source>
</reference>
<dbReference type="PANTHER" id="PTHR30349">
    <property type="entry name" value="PHAGE INTEGRASE-RELATED"/>
    <property type="match status" value="1"/>
</dbReference>
<dbReference type="InterPro" id="IPR044068">
    <property type="entry name" value="CB"/>
</dbReference>
<dbReference type="PANTHER" id="PTHR30349:SF41">
    <property type="entry name" value="INTEGRASE_RECOMBINASE PROTEIN MJ0367-RELATED"/>
    <property type="match status" value="1"/>
</dbReference>
<dbReference type="CDD" id="cd00397">
    <property type="entry name" value="DNA_BRE_C"/>
    <property type="match status" value="1"/>
</dbReference>
<dbReference type="InterPro" id="IPR050090">
    <property type="entry name" value="Tyrosine_recombinase_XerCD"/>
</dbReference>
<protein>
    <submittedName>
        <fullName evidence="8">Tyrosine-type recombinase/integrase</fullName>
    </submittedName>
</protein>
<dbReference type="PROSITE" id="PS51898">
    <property type="entry name" value="TYR_RECOMBINASE"/>
    <property type="match status" value="1"/>
</dbReference>
<evidence type="ECO:0000256" key="5">
    <source>
        <dbReference type="PROSITE-ProRule" id="PRU01248"/>
    </source>
</evidence>
<feature type="domain" description="Tyr recombinase" evidence="6">
    <location>
        <begin position="123"/>
        <end position="302"/>
    </location>
</feature>
<proteinExistence type="inferred from homology"/>
<dbReference type="Pfam" id="PF02899">
    <property type="entry name" value="Phage_int_SAM_1"/>
    <property type="match status" value="1"/>
</dbReference>
<comment type="similarity">
    <text evidence="1">Belongs to the 'phage' integrase family.</text>
</comment>
<evidence type="ECO:0000259" key="6">
    <source>
        <dbReference type="PROSITE" id="PS51898"/>
    </source>
</evidence>
<dbReference type="EMBL" id="JBHTKL010000001">
    <property type="protein sequence ID" value="MFD1018689.1"/>
    <property type="molecule type" value="Genomic_DNA"/>
</dbReference>
<dbReference type="InterPro" id="IPR013762">
    <property type="entry name" value="Integrase-like_cat_sf"/>
</dbReference>
<dbReference type="Pfam" id="PF00589">
    <property type="entry name" value="Phage_integrase"/>
    <property type="match status" value="1"/>
</dbReference>